<feature type="compositionally biased region" description="Polar residues" evidence="1">
    <location>
        <begin position="298"/>
        <end position="327"/>
    </location>
</feature>
<evidence type="ECO:0008006" key="4">
    <source>
        <dbReference type="Google" id="ProtNLM"/>
    </source>
</evidence>
<dbReference type="OMA" id="EGCEADM"/>
<name>A0A2R6WL63_MARPO</name>
<protein>
    <recommendedName>
        <fullName evidence="4">Cell cycle checkpoint control protein RAD9A</fullName>
    </recommendedName>
</protein>
<dbReference type="SUPFAM" id="SSF55979">
    <property type="entry name" value="DNA clamp"/>
    <property type="match status" value="1"/>
</dbReference>
<feature type="compositionally biased region" description="Polar residues" evidence="1">
    <location>
        <begin position="405"/>
        <end position="414"/>
    </location>
</feature>
<proteinExistence type="predicted"/>
<accession>A0A2R6WL63</accession>
<dbReference type="GO" id="GO:0030896">
    <property type="term" value="C:checkpoint clamp complex"/>
    <property type="evidence" value="ECO:0007669"/>
    <property type="project" value="InterPro"/>
</dbReference>
<dbReference type="EMBL" id="KZ772750">
    <property type="protein sequence ID" value="PTQ34597.1"/>
    <property type="molecule type" value="Genomic_DNA"/>
</dbReference>
<evidence type="ECO:0000256" key="1">
    <source>
        <dbReference type="SAM" id="MobiDB-lite"/>
    </source>
</evidence>
<dbReference type="Proteomes" id="UP000244005">
    <property type="component" value="Unassembled WGS sequence"/>
</dbReference>
<dbReference type="PANTHER" id="PTHR15237">
    <property type="entry name" value="DNA REPAIR PROTEIN RAD9"/>
    <property type="match status" value="1"/>
</dbReference>
<dbReference type="PANTHER" id="PTHR15237:SF0">
    <property type="entry name" value="CELL CYCLE CHECKPOINT CONTROL PROTEIN"/>
    <property type="match status" value="1"/>
</dbReference>
<feature type="compositionally biased region" description="Polar residues" evidence="1">
    <location>
        <begin position="468"/>
        <end position="478"/>
    </location>
</feature>
<dbReference type="Gene3D" id="3.70.10.10">
    <property type="match status" value="1"/>
</dbReference>
<feature type="compositionally biased region" description="Polar residues" evidence="1">
    <location>
        <begin position="380"/>
        <end position="392"/>
    </location>
</feature>
<dbReference type="InterPro" id="IPR007268">
    <property type="entry name" value="Rad9/Ddc1"/>
</dbReference>
<dbReference type="OrthoDB" id="60092at2759"/>
<feature type="compositionally biased region" description="Low complexity" evidence="1">
    <location>
        <begin position="458"/>
        <end position="467"/>
    </location>
</feature>
<evidence type="ECO:0000313" key="3">
    <source>
        <dbReference type="Proteomes" id="UP000244005"/>
    </source>
</evidence>
<dbReference type="AlphaFoldDB" id="A0A2R6WL63"/>
<feature type="compositionally biased region" description="Acidic residues" evidence="1">
    <location>
        <begin position="489"/>
        <end position="500"/>
    </location>
</feature>
<organism evidence="2 3">
    <name type="scientific">Marchantia polymorpha</name>
    <name type="common">Common liverwort</name>
    <name type="synonym">Marchantia aquatica</name>
    <dbReference type="NCBI Taxonomy" id="3197"/>
    <lineage>
        <taxon>Eukaryota</taxon>
        <taxon>Viridiplantae</taxon>
        <taxon>Streptophyta</taxon>
        <taxon>Embryophyta</taxon>
        <taxon>Marchantiophyta</taxon>
        <taxon>Marchantiopsida</taxon>
        <taxon>Marchantiidae</taxon>
        <taxon>Marchantiales</taxon>
        <taxon>Marchantiaceae</taxon>
        <taxon>Marchantia</taxon>
    </lineage>
</organism>
<reference evidence="3" key="1">
    <citation type="journal article" date="2017" name="Cell">
        <title>Insights into land plant evolution garnered from the Marchantia polymorpha genome.</title>
        <authorList>
            <person name="Bowman J.L."/>
            <person name="Kohchi T."/>
            <person name="Yamato K.T."/>
            <person name="Jenkins J."/>
            <person name="Shu S."/>
            <person name="Ishizaki K."/>
            <person name="Yamaoka S."/>
            <person name="Nishihama R."/>
            <person name="Nakamura Y."/>
            <person name="Berger F."/>
            <person name="Adam C."/>
            <person name="Aki S.S."/>
            <person name="Althoff F."/>
            <person name="Araki T."/>
            <person name="Arteaga-Vazquez M.A."/>
            <person name="Balasubrmanian S."/>
            <person name="Barry K."/>
            <person name="Bauer D."/>
            <person name="Boehm C.R."/>
            <person name="Briginshaw L."/>
            <person name="Caballero-Perez J."/>
            <person name="Catarino B."/>
            <person name="Chen F."/>
            <person name="Chiyoda S."/>
            <person name="Chovatia M."/>
            <person name="Davies K.M."/>
            <person name="Delmans M."/>
            <person name="Demura T."/>
            <person name="Dierschke T."/>
            <person name="Dolan L."/>
            <person name="Dorantes-Acosta A.E."/>
            <person name="Eklund D.M."/>
            <person name="Florent S.N."/>
            <person name="Flores-Sandoval E."/>
            <person name="Fujiyama A."/>
            <person name="Fukuzawa H."/>
            <person name="Galik B."/>
            <person name="Grimanelli D."/>
            <person name="Grimwood J."/>
            <person name="Grossniklaus U."/>
            <person name="Hamada T."/>
            <person name="Haseloff J."/>
            <person name="Hetherington A.J."/>
            <person name="Higo A."/>
            <person name="Hirakawa Y."/>
            <person name="Hundley H.N."/>
            <person name="Ikeda Y."/>
            <person name="Inoue K."/>
            <person name="Inoue S.I."/>
            <person name="Ishida S."/>
            <person name="Jia Q."/>
            <person name="Kakita M."/>
            <person name="Kanazawa T."/>
            <person name="Kawai Y."/>
            <person name="Kawashima T."/>
            <person name="Kennedy M."/>
            <person name="Kinose K."/>
            <person name="Kinoshita T."/>
            <person name="Kohara Y."/>
            <person name="Koide E."/>
            <person name="Komatsu K."/>
            <person name="Kopischke S."/>
            <person name="Kubo M."/>
            <person name="Kyozuka J."/>
            <person name="Lagercrantz U."/>
            <person name="Lin S.S."/>
            <person name="Lindquist E."/>
            <person name="Lipzen A.M."/>
            <person name="Lu C.W."/>
            <person name="De Luna E."/>
            <person name="Martienssen R.A."/>
            <person name="Minamino N."/>
            <person name="Mizutani M."/>
            <person name="Mizutani M."/>
            <person name="Mochizuki N."/>
            <person name="Monte I."/>
            <person name="Mosher R."/>
            <person name="Nagasaki H."/>
            <person name="Nakagami H."/>
            <person name="Naramoto S."/>
            <person name="Nishitani K."/>
            <person name="Ohtani M."/>
            <person name="Okamoto T."/>
            <person name="Okumura M."/>
            <person name="Phillips J."/>
            <person name="Pollak B."/>
            <person name="Reinders A."/>
            <person name="Rovekamp M."/>
            <person name="Sano R."/>
            <person name="Sawa S."/>
            <person name="Schmid M.W."/>
            <person name="Shirakawa M."/>
            <person name="Solano R."/>
            <person name="Spunde A."/>
            <person name="Suetsugu N."/>
            <person name="Sugano S."/>
            <person name="Sugiyama A."/>
            <person name="Sun R."/>
            <person name="Suzuki Y."/>
            <person name="Takenaka M."/>
            <person name="Takezawa D."/>
            <person name="Tomogane H."/>
            <person name="Tsuzuki M."/>
            <person name="Ueda T."/>
            <person name="Umeda M."/>
            <person name="Ward J.M."/>
            <person name="Watanabe Y."/>
            <person name="Yazaki K."/>
            <person name="Yokoyama R."/>
            <person name="Yoshitake Y."/>
            <person name="Yotsui I."/>
            <person name="Zachgo S."/>
            <person name="Schmutz J."/>
        </authorList>
    </citation>
    <scope>NUCLEOTIDE SEQUENCE [LARGE SCALE GENOMIC DNA]</scope>
    <source>
        <strain evidence="3">Tak-1</strain>
    </source>
</reference>
<sequence>MECVLSGNQIKTLNRAIICMSKIGNELLIDAQTEKLTFRTLNSSRSSFLSITFKPQFIDAYNLSEPVMQCSVLLKSVCTVFRTPPGNIDRLAVILPNQDANKLQWTLECHNGMRKTYWISCNAEDDMQDVVVPRESLSSHLVVKPRDLNRLLSNFQSSLSEITLIATEPVSTPNGSEVPEAKAVELRSYFDTVKGTEDTLHTQLWIDPAEELKEYSHFGDAVDVTFSMKELKAFLVFCEGSEADMHLFFEKAGHPILVAPRFGLDDAAHADFDATLVLATVQASQIRTADGSAEVQPVNGSQQAAGRNLTTSQAQRMNNGRRGSTPGSVPDSDHTVIWSELTGSAGRVSQFRSRAARTGSAEPGNSLDGSEEIGFRYHRQQSNQASGNSSPATRAVPVENEIRSENQGGNNRTAGTRVYERRGAAQQANLVDTARRPSEFLGGDTSEQRPIAPQQVLPTTTTREPPTGESQPITQGTMGKNLRNWVSGDLDDDDDDDSNEEYCVQSTPPHRRGLH</sequence>
<evidence type="ECO:0000313" key="2">
    <source>
        <dbReference type="EMBL" id="PTQ34597.1"/>
    </source>
</evidence>
<feature type="region of interest" description="Disordered" evidence="1">
    <location>
        <begin position="291"/>
        <end position="334"/>
    </location>
</feature>
<dbReference type="InterPro" id="IPR046938">
    <property type="entry name" value="DNA_clamp_sf"/>
</dbReference>
<dbReference type="GO" id="GO:0000077">
    <property type="term" value="P:DNA damage checkpoint signaling"/>
    <property type="evidence" value="ECO:0007669"/>
    <property type="project" value="InterPro"/>
</dbReference>
<keyword evidence="3" id="KW-1185">Reference proteome</keyword>
<dbReference type="Pfam" id="PF04139">
    <property type="entry name" value="Rad9"/>
    <property type="match status" value="1"/>
</dbReference>
<feature type="region of interest" description="Disordered" evidence="1">
    <location>
        <begin position="348"/>
        <end position="515"/>
    </location>
</feature>
<gene>
    <name evidence="2" type="ORF">MARPO_0078s0014</name>
</gene>